<proteinExistence type="inferred from homology"/>
<evidence type="ECO:0000313" key="5">
    <source>
        <dbReference type="EMBL" id="EEE41303.1"/>
    </source>
</evidence>
<dbReference type="PROSITE" id="PS00529">
    <property type="entry name" value="RIBOSOMAL_S24E"/>
    <property type="match status" value="1"/>
</dbReference>
<dbReference type="GO" id="GO:0005840">
    <property type="term" value="C:ribosome"/>
    <property type="evidence" value="ECO:0007669"/>
    <property type="project" value="UniProtKB-KW"/>
</dbReference>
<reference evidence="5 6" key="1">
    <citation type="submission" date="2008-10" db="EMBL/GenBank/DDBJ databases">
        <authorList>
            <person name="Fulton L."/>
            <person name="Clifton S."/>
            <person name="Fulton B."/>
            <person name="Xu J."/>
            <person name="Minx P."/>
            <person name="Pepin K.H."/>
            <person name="Johnson M."/>
            <person name="Bhonagiri V."/>
            <person name="Nash W.E."/>
            <person name="Mardis E.R."/>
            <person name="Wilson R.K."/>
        </authorList>
    </citation>
    <scope>NUCLEOTIDE SEQUENCE [LARGE SCALE GENOMIC DNA]</scope>
    <source>
        <strain evidence="5 6">DSM 2375</strain>
    </source>
</reference>
<dbReference type="InterPro" id="IPR012677">
    <property type="entry name" value="Nucleotide-bd_a/b_plait_sf"/>
</dbReference>
<sequence>MLKILLIPLLKNKRGLIMEIDIFEDKENKVFNRREIKFYVEYEGEATPKITDIKSKLVALLNSKKESTVVDNVQPHYGEPKALGYAKVYETVEDLEYIETKSVIAKNTEASEEAEEDEE</sequence>
<accession>B9ACW3</accession>
<evidence type="ECO:0000256" key="3">
    <source>
        <dbReference type="ARBA" id="ARBA00023274"/>
    </source>
</evidence>
<name>B9ACW3_METSM</name>
<dbReference type="InterPro" id="IPR012678">
    <property type="entry name" value="Ribosomal_uL23/eL15/eS24_sf"/>
</dbReference>
<keyword evidence="3 4" id="KW-0687">Ribonucleoprotein</keyword>
<dbReference type="HAMAP" id="MF_00545">
    <property type="entry name" value="Ribosomal_eS24"/>
    <property type="match status" value="1"/>
</dbReference>
<comment type="similarity">
    <text evidence="1 4">Belongs to the eukaryotic ribosomal protein eS24 family.</text>
</comment>
<evidence type="ECO:0000256" key="1">
    <source>
        <dbReference type="ARBA" id="ARBA00009680"/>
    </source>
</evidence>
<dbReference type="GO" id="GO:0006412">
    <property type="term" value="P:translation"/>
    <property type="evidence" value="ECO:0007669"/>
    <property type="project" value="UniProtKB-UniRule"/>
</dbReference>
<evidence type="ECO:0000256" key="2">
    <source>
        <dbReference type="ARBA" id="ARBA00022980"/>
    </source>
</evidence>
<keyword evidence="2 4" id="KW-0689">Ribosomal protein</keyword>
<comment type="caution">
    <text evidence="5">The sequence shown here is derived from an EMBL/GenBank/DDBJ whole genome shotgun (WGS) entry which is preliminary data.</text>
</comment>
<dbReference type="InterPro" id="IPR001976">
    <property type="entry name" value="Ribosomal_eS24"/>
</dbReference>
<dbReference type="HOGENOM" id="CLU_107248_3_1_2"/>
<evidence type="ECO:0000256" key="4">
    <source>
        <dbReference type="HAMAP-Rule" id="MF_00545"/>
    </source>
</evidence>
<dbReference type="Proteomes" id="UP000003489">
    <property type="component" value="Unassembled WGS sequence"/>
</dbReference>
<dbReference type="EMBL" id="ABYW01000001">
    <property type="protein sequence ID" value="EEE41303.1"/>
    <property type="molecule type" value="Genomic_DNA"/>
</dbReference>
<dbReference type="Pfam" id="PF01282">
    <property type="entry name" value="Ribosomal_S24e"/>
    <property type="match status" value="1"/>
</dbReference>
<gene>
    <name evidence="4" type="primary">rps24e</name>
    <name evidence="5" type="ORF">METSMIALI_00185</name>
</gene>
<evidence type="ECO:0000313" key="6">
    <source>
        <dbReference type="Proteomes" id="UP000003489"/>
    </source>
</evidence>
<dbReference type="GO" id="GO:0003735">
    <property type="term" value="F:structural constituent of ribosome"/>
    <property type="evidence" value="ECO:0007669"/>
    <property type="project" value="InterPro"/>
</dbReference>
<reference evidence="5 6" key="2">
    <citation type="submission" date="2008-11" db="EMBL/GenBank/DDBJ databases">
        <title>Draft genome sequence of Methanobrevibacter smithii (DSM 2375).</title>
        <authorList>
            <person name="Sudarsanam P."/>
            <person name="Ley R."/>
            <person name="Guruge J."/>
            <person name="Turnbaugh P.J."/>
            <person name="Mahowald M."/>
            <person name="Liep D."/>
            <person name="Gordon J."/>
        </authorList>
    </citation>
    <scope>NUCLEOTIDE SEQUENCE [LARGE SCALE GENOMIC DNA]</scope>
    <source>
        <strain evidence="5 6">DSM 2375</strain>
    </source>
</reference>
<organism evidence="5 6">
    <name type="scientific">Methanobrevibacter smithii DSM 2375</name>
    <dbReference type="NCBI Taxonomy" id="483214"/>
    <lineage>
        <taxon>Archaea</taxon>
        <taxon>Methanobacteriati</taxon>
        <taxon>Methanobacteriota</taxon>
        <taxon>Methanomada group</taxon>
        <taxon>Methanobacteria</taxon>
        <taxon>Methanobacteriales</taxon>
        <taxon>Methanobacteriaceae</taxon>
        <taxon>Methanobrevibacter</taxon>
    </lineage>
</organism>
<protein>
    <recommendedName>
        <fullName evidence="4">Small ribosomal subunit protein eS24</fullName>
    </recommendedName>
</protein>
<dbReference type="SUPFAM" id="SSF54189">
    <property type="entry name" value="Ribosomal proteins S24e, L23 and L15e"/>
    <property type="match status" value="1"/>
</dbReference>
<dbReference type="InterPro" id="IPR018098">
    <property type="entry name" value="Ribosomal_eS24_CS"/>
</dbReference>
<dbReference type="Gene3D" id="3.30.70.330">
    <property type="match status" value="1"/>
</dbReference>
<dbReference type="AlphaFoldDB" id="B9ACW3"/>
<dbReference type="PATRIC" id="fig|483214.13.peg.177"/>
<dbReference type="GO" id="GO:1990904">
    <property type="term" value="C:ribonucleoprotein complex"/>
    <property type="evidence" value="ECO:0007669"/>
    <property type="project" value="UniProtKB-KW"/>
</dbReference>